<keyword evidence="6" id="KW-1185">Reference proteome</keyword>
<keyword evidence="2 5" id="KW-0238">DNA-binding</keyword>
<sequence length="775" mass="83480">MLDDTQWCDEESLAWLDFLMNRGHRLPLLIVLAQHRGVGGRGHLTIDLGSLLDEDAGELARRWLGVVPDEPFAGVCNRVCRGNPSLLVRLFERLSMEGDRSERRARELGAELFARHALAVLDRQPEYVRKVVEAVAVLGQADEELVGMLGAVSEPLVAAAIGILRGEEVIDAGLADLNDDQMRSRVLSAMSVGALERLRRLAARLLNDGGRPVEEISAQLVLLPRLPEPWMLNVLREAARGAERDGSVVMAARYLRQMVVADPADIDARADLARLVGLDDPTGAYAMLHAWIEGTDDRRGRARLAAQLAKVAPSVGKEVEAVSILSDILPELDDDHELRTLVQSALLLIGGCRRSSRVISERVMAMGPPEAHVAGERELLATRSMISAMSGSASQACVALARQALSGADVSWALGPAACVLSFADEVEEAVQAVDRMIVYATEHGDDWARTMALSTRSLILGEAGDLGRALMDATRAVGLADERSWSRGGTAPRTALAAVLAQRGDIGQAASVLAELTALDVEESLLDYPRALMTRSHLAASRGDLVGALVSLTACGALLAETGVRNPRFVPWWLDAACLLADLDRRNEAAEFVEQGEQLAAAWGTISARGFALLARGAITEGSAGAEVLAESVETLAGTPARWYLVRAETLLGEALLRMDDREGARGHFRQAVYVSVRCGFRALAAKARDRLVAAGGWMFQGEDVLTTAERRVAELAASGATNREIARTLSIAVRTVEIHLTSIFRKLDVSGRADLGWALDTLHEMGRDRAKAR</sequence>
<dbReference type="Proteomes" id="UP000534286">
    <property type="component" value="Unassembled WGS sequence"/>
</dbReference>
<dbReference type="EMBL" id="JACHJU010000004">
    <property type="protein sequence ID" value="MBB4942689.1"/>
    <property type="molecule type" value="Genomic_DNA"/>
</dbReference>
<dbReference type="InterPro" id="IPR016032">
    <property type="entry name" value="Sig_transdc_resp-reg_C-effctor"/>
</dbReference>
<feature type="domain" description="HTH luxR-type" evidence="4">
    <location>
        <begin position="700"/>
        <end position="764"/>
    </location>
</feature>
<dbReference type="AlphaFoldDB" id="A0A7W7WDU8"/>
<dbReference type="InterPro" id="IPR000792">
    <property type="entry name" value="Tscrpt_reg_LuxR_C"/>
</dbReference>
<proteinExistence type="predicted"/>
<dbReference type="PROSITE" id="PS00622">
    <property type="entry name" value="HTH_LUXR_1"/>
    <property type="match status" value="1"/>
</dbReference>
<keyword evidence="3" id="KW-0804">Transcription</keyword>
<evidence type="ECO:0000256" key="2">
    <source>
        <dbReference type="ARBA" id="ARBA00023125"/>
    </source>
</evidence>
<reference evidence="5 6" key="1">
    <citation type="submission" date="2020-08" db="EMBL/GenBank/DDBJ databases">
        <title>Sequencing the genomes of 1000 actinobacteria strains.</title>
        <authorList>
            <person name="Klenk H.-P."/>
        </authorList>
    </citation>
    <scope>NUCLEOTIDE SEQUENCE [LARGE SCALE GENOMIC DNA]</scope>
    <source>
        <strain evidence="5 6">DSM 43023</strain>
    </source>
</reference>
<dbReference type="Gene3D" id="1.25.40.10">
    <property type="entry name" value="Tetratricopeptide repeat domain"/>
    <property type="match status" value="1"/>
</dbReference>
<protein>
    <submittedName>
        <fullName evidence="5">DNA-binding CsgD family transcriptional regulator</fullName>
    </submittedName>
</protein>
<accession>A0A7W7WDU8</accession>
<dbReference type="Gene3D" id="1.10.10.10">
    <property type="entry name" value="Winged helix-like DNA-binding domain superfamily/Winged helix DNA-binding domain"/>
    <property type="match status" value="1"/>
</dbReference>
<dbReference type="InterPro" id="IPR011990">
    <property type="entry name" value="TPR-like_helical_dom_sf"/>
</dbReference>
<dbReference type="PANTHER" id="PTHR44688:SF16">
    <property type="entry name" value="DNA-BINDING TRANSCRIPTIONAL ACTIVATOR DEVR_DOSR"/>
    <property type="match status" value="1"/>
</dbReference>
<dbReference type="Pfam" id="PF00196">
    <property type="entry name" value="GerE"/>
    <property type="match status" value="1"/>
</dbReference>
<keyword evidence="1" id="KW-0805">Transcription regulation</keyword>
<dbReference type="SUPFAM" id="SSF48452">
    <property type="entry name" value="TPR-like"/>
    <property type="match status" value="1"/>
</dbReference>
<evidence type="ECO:0000256" key="1">
    <source>
        <dbReference type="ARBA" id="ARBA00023015"/>
    </source>
</evidence>
<evidence type="ECO:0000259" key="4">
    <source>
        <dbReference type="PROSITE" id="PS50043"/>
    </source>
</evidence>
<dbReference type="PRINTS" id="PR00038">
    <property type="entry name" value="HTHLUXR"/>
</dbReference>
<evidence type="ECO:0000256" key="3">
    <source>
        <dbReference type="ARBA" id="ARBA00023163"/>
    </source>
</evidence>
<comment type="caution">
    <text evidence="5">The sequence shown here is derived from an EMBL/GenBank/DDBJ whole genome shotgun (WGS) entry which is preliminary data.</text>
</comment>
<dbReference type="GO" id="GO:0003677">
    <property type="term" value="F:DNA binding"/>
    <property type="evidence" value="ECO:0007669"/>
    <property type="project" value="UniProtKB-KW"/>
</dbReference>
<dbReference type="PANTHER" id="PTHR44688">
    <property type="entry name" value="DNA-BINDING TRANSCRIPTIONAL ACTIVATOR DEVR_DOSR"/>
    <property type="match status" value="1"/>
</dbReference>
<dbReference type="SUPFAM" id="SSF46894">
    <property type="entry name" value="C-terminal effector domain of the bipartite response regulators"/>
    <property type="match status" value="1"/>
</dbReference>
<gene>
    <name evidence="5" type="ORF">FHR32_007089</name>
</gene>
<evidence type="ECO:0000313" key="6">
    <source>
        <dbReference type="Proteomes" id="UP000534286"/>
    </source>
</evidence>
<dbReference type="InterPro" id="IPR036388">
    <property type="entry name" value="WH-like_DNA-bd_sf"/>
</dbReference>
<name>A0A7W7WDU8_9ACTN</name>
<organism evidence="5 6">
    <name type="scientific">Streptosporangium album</name>
    <dbReference type="NCBI Taxonomy" id="47479"/>
    <lineage>
        <taxon>Bacteria</taxon>
        <taxon>Bacillati</taxon>
        <taxon>Actinomycetota</taxon>
        <taxon>Actinomycetes</taxon>
        <taxon>Streptosporangiales</taxon>
        <taxon>Streptosporangiaceae</taxon>
        <taxon>Streptosporangium</taxon>
    </lineage>
</organism>
<dbReference type="SMART" id="SM00421">
    <property type="entry name" value="HTH_LUXR"/>
    <property type="match status" value="1"/>
</dbReference>
<dbReference type="GO" id="GO:0006355">
    <property type="term" value="P:regulation of DNA-templated transcription"/>
    <property type="evidence" value="ECO:0007669"/>
    <property type="project" value="InterPro"/>
</dbReference>
<dbReference type="PROSITE" id="PS50043">
    <property type="entry name" value="HTH_LUXR_2"/>
    <property type="match status" value="1"/>
</dbReference>
<evidence type="ECO:0000313" key="5">
    <source>
        <dbReference type="EMBL" id="MBB4942689.1"/>
    </source>
</evidence>
<dbReference type="CDD" id="cd06170">
    <property type="entry name" value="LuxR_C_like"/>
    <property type="match status" value="1"/>
</dbReference>